<gene>
    <name evidence="3" type="ORF">GX533_02195</name>
</gene>
<comment type="caution">
    <text evidence="3">The sequence shown here is derived from an EMBL/GenBank/DDBJ whole genome shotgun (WGS) entry which is preliminary data.</text>
</comment>
<evidence type="ECO:0000256" key="2">
    <source>
        <dbReference type="SAM" id="Phobius"/>
    </source>
</evidence>
<accession>A0A832R908</accession>
<keyword evidence="2" id="KW-1133">Transmembrane helix</keyword>
<dbReference type="InterPro" id="IPR023365">
    <property type="entry name" value="Sortase_dom-sf"/>
</dbReference>
<proteinExistence type="predicted"/>
<keyword evidence="2" id="KW-0472">Membrane</keyword>
<dbReference type="Proteomes" id="UP000576550">
    <property type="component" value="Unassembled WGS sequence"/>
</dbReference>
<dbReference type="InterPro" id="IPR005754">
    <property type="entry name" value="Sortase"/>
</dbReference>
<feature type="transmembrane region" description="Helical" evidence="2">
    <location>
        <begin position="12"/>
        <end position="33"/>
    </location>
</feature>
<evidence type="ECO:0000256" key="1">
    <source>
        <dbReference type="ARBA" id="ARBA00022801"/>
    </source>
</evidence>
<organism evidence="3 4">
    <name type="scientific">Candidatus Dojkabacteria bacterium</name>
    <dbReference type="NCBI Taxonomy" id="2099670"/>
    <lineage>
        <taxon>Bacteria</taxon>
        <taxon>Candidatus Dojkabacteria</taxon>
    </lineage>
</organism>
<name>A0A832R908_9BACT</name>
<sequence>MSENKRVINKKVLVGVILLLLGLTALLLTYWPVIKAKISQYRFSEPSTSNVVLSKDGDITKEIKPETKEVILDSKFGLYIPKIKSNASVVANVSPYKEAEYIKALETGIAHAKGTVTPDQKGNVFLFAHSAVNFYERNKYDVYFYLLHELKKDDEIFVSYNGIIYKYRVQEVKIVNRDDVKYLSKYSDEDTLTLMTCYPAGTDWKRTIVIAYRDSQEPIIQK</sequence>
<reference evidence="3 4" key="1">
    <citation type="journal article" date="2020" name="Biotechnol. Biofuels">
        <title>New insights from the biogas microbiome by comprehensive genome-resolved metagenomics of nearly 1600 species originating from multiple anaerobic digesters.</title>
        <authorList>
            <person name="Campanaro S."/>
            <person name="Treu L."/>
            <person name="Rodriguez-R L.M."/>
            <person name="Kovalovszki A."/>
            <person name="Ziels R.M."/>
            <person name="Maus I."/>
            <person name="Zhu X."/>
            <person name="Kougias P.G."/>
            <person name="Basile A."/>
            <person name="Luo G."/>
            <person name="Schluter A."/>
            <person name="Konstantinidis K.T."/>
            <person name="Angelidaki I."/>
        </authorList>
    </citation>
    <scope>NUCLEOTIDE SEQUENCE [LARGE SCALE GENOMIC DNA]</scope>
    <source>
        <strain evidence="3">AS05jafATM_89</strain>
    </source>
</reference>
<dbReference type="NCBIfam" id="TIGR01076">
    <property type="entry name" value="sortase_fam"/>
    <property type="match status" value="1"/>
</dbReference>
<protein>
    <submittedName>
        <fullName evidence="3">Sortase</fullName>
    </submittedName>
</protein>
<dbReference type="Gene3D" id="2.40.260.10">
    <property type="entry name" value="Sortase"/>
    <property type="match status" value="1"/>
</dbReference>
<dbReference type="GO" id="GO:0016787">
    <property type="term" value="F:hydrolase activity"/>
    <property type="evidence" value="ECO:0007669"/>
    <property type="project" value="UniProtKB-KW"/>
</dbReference>
<dbReference type="SUPFAM" id="SSF63817">
    <property type="entry name" value="Sortase"/>
    <property type="match status" value="1"/>
</dbReference>
<keyword evidence="2" id="KW-0812">Transmembrane</keyword>
<dbReference type="Pfam" id="PF04203">
    <property type="entry name" value="Sortase"/>
    <property type="match status" value="1"/>
</dbReference>
<evidence type="ECO:0000313" key="3">
    <source>
        <dbReference type="EMBL" id="HHX99468.1"/>
    </source>
</evidence>
<evidence type="ECO:0000313" key="4">
    <source>
        <dbReference type="Proteomes" id="UP000576550"/>
    </source>
</evidence>
<dbReference type="AlphaFoldDB" id="A0A832R908"/>
<dbReference type="EMBL" id="DUTP01000003">
    <property type="protein sequence ID" value="HHX99468.1"/>
    <property type="molecule type" value="Genomic_DNA"/>
</dbReference>
<keyword evidence="1" id="KW-0378">Hydrolase</keyword>